<proteinExistence type="predicted"/>
<dbReference type="GeneID" id="19958019"/>
<gene>
    <name evidence="1" type="ORF">SDRG_17292</name>
</gene>
<dbReference type="OrthoDB" id="10583415at2759"/>
<dbReference type="Proteomes" id="UP000030762">
    <property type="component" value="Unassembled WGS sequence"/>
</dbReference>
<evidence type="ECO:0000313" key="2">
    <source>
        <dbReference type="Proteomes" id="UP000030762"/>
    </source>
</evidence>
<organism evidence="1 2">
    <name type="scientific">Saprolegnia diclina (strain VS20)</name>
    <dbReference type="NCBI Taxonomy" id="1156394"/>
    <lineage>
        <taxon>Eukaryota</taxon>
        <taxon>Sar</taxon>
        <taxon>Stramenopiles</taxon>
        <taxon>Oomycota</taxon>
        <taxon>Saprolegniomycetes</taxon>
        <taxon>Saprolegniales</taxon>
        <taxon>Saprolegniaceae</taxon>
        <taxon>Saprolegnia</taxon>
    </lineage>
</organism>
<evidence type="ECO:0000313" key="1">
    <source>
        <dbReference type="EMBL" id="EQC24818.1"/>
    </source>
</evidence>
<name>T0QYI8_SAPDV</name>
<keyword evidence="2" id="KW-1185">Reference proteome</keyword>
<accession>T0QYI8</accession>
<dbReference type="EMBL" id="JH767380">
    <property type="protein sequence ID" value="EQC24818.1"/>
    <property type="molecule type" value="Genomic_DNA"/>
</dbReference>
<dbReference type="VEuPathDB" id="FungiDB:SDRG_17292"/>
<protein>
    <submittedName>
        <fullName evidence="1">Uncharacterized protein</fullName>
    </submittedName>
</protein>
<sequence length="55" mass="5641">MSCLNTKALTITLSAKASFLGASKLEKIRMAILLSNVPGANPLTTSPARLAGLAL</sequence>
<dbReference type="RefSeq" id="XP_008621753.1">
    <property type="nucleotide sequence ID" value="XM_008623531.1"/>
</dbReference>
<dbReference type="InParanoid" id="T0QYI8"/>
<reference evidence="1 2" key="1">
    <citation type="submission" date="2012-04" db="EMBL/GenBank/DDBJ databases">
        <title>The Genome Sequence of Saprolegnia declina VS20.</title>
        <authorList>
            <consortium name="The Broad Institute Genome Sequencing Platform"/>
            <person name="Russ C."/>
            <person name="Nusbaum C."/>
            <person name="Tyler B."/>
            <person name="van West P."/>
            <person name="Dieguez-Uribeondo J."/>
            <person name="de Bruijn I."/>
            <person name="Tripathy S."/>
            <person name="Jiang R."/>
            <person name="Young S.K."/>
            <person name="Zeng Q."/>
            <person name="Gargeya S."/>
            <person name="Fitzgerald M."/>
            <person name="Haas B."/>
            <person name="Abouelleil A."/>
            <person name="Alvarado L."/>
            <person name="Arachchi H.M."/>
            <person name="Berlin A."/>
            <person name="Chapman S.B."/>
            <person name="Goldberg J."/>
            <person name="Griggs A."/>
            <person name="Gujja S."/>
            <person name="Hansen M."/>
            <person name="Howarth C."/>
            <person name="Imamovic A."/>
            <person name="Larimer J."/>
            <person name="McCowen C."/>
            <person name="Montmayeur A."/>
            <person name="Murphy C."/>
            <person name="Neiman D."/>
            <person name="Pearson M."/>
            <person name="Priest M."/>
            <person name="Roberts A."/>
            <person name="Saif S."/>
            <person name="Shea T."/>
            <person name="Sisk P."/>
            <person name="Sykes S."/>
            <person name="Wortman J."/>
            <person name="Nusbaum C."/>
            <person name="Birren B."/>
        </authorList>
    </citation>
    <scope>NUCLEOTIDE SEQUENCE [LARGE SCALE GENOMIC DNA]</scope>
    <source>
        <strain evidence="1 2">VS20</strain>
    </source>
</reference>
<dbReference type="AlphaFoldDB" id="T0QYI8"/>